<evidence type="ECO:0000256" key="3">
    <source>
        <dbReference type="ARBA" id="ARBA00022527"/>
    </source>
</evidence>
<dbReference type="Gene3D" id="3.30.200.20">
    <property type="entry name" value="Phosphorylase Kinase, domain 1"/>
    <property type="match status" value="1"/>
</dbReference>
<dbReference type="GO" id="GO:0005524">
    <property type="term" value="F:ATP binding"/>
    <property type="evidence" value="ECO:0007669"/>
    <property type="project" value="UniProtKB-KW"/>
</dbReference>
<evidence type="ECO:0000256" key="8">
    <source>
        <dbReference type="ARBA" id="ARBA00022777"/>
    </source>
</evidence>
<dbReference type="EMBL" id="JABANN010000060">
    <property type="protein sequence ID" value="KAF4673035.1"/>
    <property type="molecule type" value="Genomic_DNA"/>
</dbReference>
<evidence type="ECO:0000256" key="9">
    <source>
        <dbReference type="ARBA" id="ARBA00022840"/>
    </source>
</evidence>
<evidence type="ECO:0000256" key="2">
    <source>
        <dbReference type="ARBA" id="ARBA00022448"/>
    </source>
</evidence>
<evidence type="ECO:0000256" key="5">
    <source>
        <dbReference type="ARBA" id="ARBA00022679"/>
    </source>
</evidence>
<dbReference type="SMART" id="SM00220">
    <property type="entry name" value="S_TKc"/>
    <property type="match status" value="1"/>
</dbReference>
<dbReference type="Gene3D" id="1.10.510.10">
    <property type="entry name" value="Transferase(Phosphotransferase) domain 1"/>
    <property type="match status" value="1"/>
</dbReference>
<evidence type="ECO:0000256" key="10">
    <source>
        <dbReference type="ARBA" id="ARBA00023004"/>
    </source>
</evidence>
<evidence type="ECO:0000256" key="12">
    <source>
        <dbReference type="ARBA" id="ARBA00048679"/>
    </source>
</evidence>
<keyword evidence="3" id="KW-0723">Serine/threonine-protein kinase</keyword>
<dbReference type="InterPro" id="IPR012292">
    <property type="entry name" value="Globin/Proto"/>
</dbReference>
<dbReference type="PROSITE" id="PS50011">
    <property type="entry name" value="PROTEIN_KINASE_DOM"/>
    <property type="match status" value="1"/>
</dbReference>
<feature type="compositionally biased region" description="Basic and acidic residues" evidence="13">
    <location>
        <begin position="2264"/>
        <end position="2273"/>
    </location>
</feature>
<comment type="catalytic activity">
    <reaction evidence="12">
        <text>L-seryl-[protein] + ATP = O-phospho-L-seryl-[protein] + ADP + H(+)</text>
        <dbReference type="Rhea" id="RHEA:17989"/>
        <dbReference type="Rhea" id="RHEA-COMP:9863"/>
        <dbReference type="Rhea" id="RHEA-COMP:11604"/>
        <dbReference type="ChEBI" id="CHEBI:15378"/>
        <dbReference type="ChEBI" id="CHEBI:29999"/>
        <dbReference type="ChEBI" id="CHEBI:30616"/>
        <dbReference type="ChEBI" id="CHEBI:83421"/>
        <dbReference type="ChEBI" id="CHEBI:456216"/>
        <dbReference type="EC" id="2.7.11.1"/>
    </reaction>
</comment>
<dbReference type="PROSITE" id="PS00108">
    <property type="entry name" value="PROTEIN_KINASE_ST"/>
    <property type="match status" value="1"/>
</dbReference>
<dbReference type="Pfam" id="PF00069">
    <property type="entry name" value="Pkinase"/>
    <property type="match status" value="1"/>
</dbReference>
<feature type="compositionally biased region" description="Polar residues" evidence="13">
    <location>
        <begin position="2287"/>
        <end position="2296"/>
    </location>
</feature>
<organism evidence="16 17">
    <name type="scientific">Perkinsus olseni</name>
    <name type="common">Perkinsus atlanticus</name>
    <dbReference type="NCBI Taxonomy" id="32597"/>
    <lineage>
        <taxon>Eukaryota</taxon>
        <taxon>Sar</taxon>
        <taxon>Alveolata</taxon>
        <taxon>Perkinsozoa</taxon>
        <taxon>Perkinsea</taxon>
        <taxon>Perkinsida</taxon>
        <taxon>Perkinsidae</taxon>
        <taxon>Perkinsus</taxon>
    </lineage>
</organism>
<keyword evidence="10" id="KW-0408">Iron</keyword>
<evidence type="ECO:0000256" key="4">
    <source>
        <dbReference type="ARBA" id="ARBA00022617"/>
    </source>
</evidence>
<dbReference type="CDD" id="cd08215">
    <property type="entry name" value="STKc_Nek"/>
    <property type="match status" value="1"/>
</dbReference>
<evidence type="ECO:0000256" key="11">
    <source>
        <dbReference type="ARBA" id="ARBA00047899"/>
    </source>
</evidence>
<dbReference type="SUPFAM" id="SSF46458">
    <property type="entry name" value="Globin-like"/>
    <property type="match status" value="8"/>
</dbReference>
<dbReference type="PANTHER" id="PTHR44899:SF3">
    <property type="entry name" value="SERINE_THREONINE-PROTEIN KINASE NEK1"/>
    <property type="match status" value="1"/>
</dbReference>
<dbReference type="SUPFAM" id="SSF56112">
    <property type="entry name" value="Protein kinase-like (PK-like)"/>
    <property type="match status" value="1"/>
</dbReference>
<dbReference type="InterPro" id="IPR011009">
    <property type="entry name" value="Kinase-like_dom_sf"/>
</dbReference>
<dbReference type="InterPro" id="IPR008271">
    <property type="entry name" value="Ser/Thr_kinase_AS"/>
</dbReference>
<evidence type="ECO:0000313" key="17">
    <source>
        <dbReference type="Proteomes" id="UP000572268"/>
    </source>
</evidence>
<evidence type="ECO:0000313" key="16">
    <source>
        <dbReference type="EMBL" id="KAF4673035.1"/>
    </source>
</evidence>
<evidence type="ECO:0000256" key="7">
    <source>
        <dbReference type="ARBA" id="ARBA00022741"/>
    </source>
</evidence>
<feature type="region of interest" description="Disordered" evidence="13">
    <location>
        <begin position="2264"/>
        <end position="2304"/>
    </location>
</feature>
<comment type="catalytic activity">
    <reaction evidence="11">
        <text>L-threonyl-[protein] + ATP = O-phospho-L-threonyl-[protein] + ADP + H(+)</text>
        <dbReference type="Rhea" id="RHEA:46608"/>
        <dbReference type="Rhea" id="RHEA-COMP:11060"/>
        <dbReference type="Rhea" id="RHEA-COMP:11605"/>
        <dbReference type="ChEBI" id="CHEBI:15378"/>
        <dbReference type="ChEBI" id="CHEBI:30013"/>
        <dbReference type="ChEBI" id="CHEBI:30616"/>
        <dbReference type="ChEBI" id="CHEBI:61977"/>
        <dbReference type="ChEBI" id="CHEBI:456216"/>
        <dbReference type="EC" id="2.7.11.1"/>
    </reaction>
</comment>
<keyword evidence="2" id="KW-0813">Transport</keyword>
<accession>A0A7J6MN99</accession>
<dbReference type="EC" id="2.7.11.1" evidence="1"/>
<evidence type="ECO:0000256" key="1">
    <source>
        <dbReference type="ARBA" id="ARBA00012513"/>
    </source>
</evidence>
<dbReference type="Proteomes" id="UP000572268">
    <property type="component" value="Unassembled WGS sequence"/>
</dbReference>
<dbReference type="GO" id="GO:0004674">
    <property type="term" value="F:protein serine/threonine kinase activity"/>
    <property type="evidence" value="ECO:0007669"/>
    <property type="project" value="UniProtKB-KW"/>
</dbReference>
<keyword evidence="8" id="KW-0418">Kinase</keyword>
<dbReference type="PANTHER" id="PTHR44899">
    <property type="entry name" value="CAMK FAMILY PROTEIN KINASE"/>
    <property type="match status" value="1"/>
</dbReference>
<evidence type="ECO:0000256" key="6">
    <source>
        <dbReference type="ARBA" id="ARBA00022723"/>
    </source>
</evidence>
<gene>
    <name evidence="16" type="ORF">FOL46_007975</name>
</gene>
<dbReference type="GO" id="GO:0020037">
    <property type="term" value="F:heme binding"/>
    <property type="evidence" value="ECO:0007669"/>
    <property type="project" value="InterPro"/>
</dbReference>
<sequence length="2434" mass="272885">MAVRGVDVDELLNTVGKTRDEIQNVKTSITAVAGKLGHIKQLVAATTPGQNGGGMVDVQVDTVMAMVARAKEDIQQFKSSVKQAAEQNAQGGAFGLNAFRNKMANDDKSRSLYERVGGDLAIETAVDLMYSRAVADSRTRAYLEKNQKKMARIKKKMVQFLSGFTGGPKLYDADALKPVHYDMNITDYHFDAILELFDASFTTLNVHPAAKEDLIVALGKVRRDVTTGCTVRMEKARTSVKAGGDGYMFKKLKGKKGIAEFMDRLYEIINADARLKSFFKDKNIGKVKTGQTIYLEELFGGEKAYKGRDLVSVHKDMGVDDFTFDCFMMDCEKALYCLGYDDATVDEVLFLLEPIRASVLNQARGIGSQQKVVKGKSVLERLGGELNLEAVVETMHFGCQQDPRIKYFFSIDPEKQENQKTKIAQVLIGLCGGPQRYDLEQLQPFHFNMNITDFHFDAVLENMQAACAVLELDEEATKDLIEVAGKARTNITKGCTVRYELAMQKVESAGTDGLFGQLGGDDGIEAFIDDLYKFIQEDPRVKLFFSGSKLDSIKASQGEYIAQLLGSPVEYVGRPLPRIHAMIQIADYHFDAFLELCRKALLKRGLDPDTTDECAVLLETERANVVNPDLRKHDARATQEASRKKSLFDRLGGEQSIAVFISKMYDKALEDPSLRSFLEKNKARITTIRERMTQYVCLLTGKLSGPSQYDVKELRPAHYGMNIADRQFDRMLGIMLGVLVTDMGVDRRLARELIKTLQPVRTDITLGCTVRMETGRQRTEEGKEHLFMGLGKTEGIEKLYGELMDLSLADARIKTFFGIPHLARVRENIGKYVVGLLGGPQTYEGRELYQIHEHLGINDYHFDAFISNFQKALVDAGISSELIDEVVVSLEQIRPSVLGIKEDDAHTMIQSKDDKSLVDRLGGDLSLEALVENMYERAKEDSRVRYFLEKGKAKQKQIRMKMYQYLSGAFGGPVQYDAKLLKPAHYFMNITNYHFDALCDSLVEAAKDIGVDSTTLDDVFLVVNRTRSDITTGCMVRMEIAKQEGEKGGRERLFEKLGGQEGIEAFIVRLYECVERDKRINAFFEGSKLKSIKKAQSAYITMVLGGPSRYRGRDLKELHSVLAITDYHFDCFMQQIGRSLRDIGATNDVVDDAVVRLERIRREVLHGHYEKTGFRKASSDQDYVSSSWLLEGTRALGRDGREYIMKTIDVKRMDKKQRNDARNEVKVLSSLKHPYVVCYRDSFFEEANGLCIIMDYAEGGNFSASRRRRPYGDVLGDLAARIRKARDTGVGFPESQIVRWFSQAALALKYVHEKHILHRDLKTQNLFLTRANRLRLGDFGISKVLDSTLAFAETTIGTPYYLSPEICEEKPYNWASDIWALGCILYELCCLKVPFDASNIKSLVDKITKGPTPELPEHYSASLRDLLRDCLSRDWMKRPTAAEIVGRGIVQAEIRQMLVEEGDPLSAPDDSPRAWGRPCAKASPLRQQRLPMVPKRNLSPVGQQQHPRRYSPASQRPRGVPSSPVPKYVDPVLANKGSPSRPQRGEFQPRSPVLDDRRLPAQCLDDSPGRHPRPSGVIGHCSPQPIGGVGPHSPPRSDVGKRRRVGASASPRQAEPPLARGVPNNAARPRGNQALGRYPCVVEGVLVPPGPDRRAVQHRECPSRPPADFSPPHKGHCRLPPAWARPVLDGRRPPHGVSRSVEVENRGPNINPIHHGASPMSAGGILASPMRMGPAVKCGLRCCRKAADILTDASDAGDDPQSPKVGVACHSGQALPGVVVVLVWWMAAAQTSDDFRDVEYPIVRAKKQPRVHRILAFGYPVTVNGEVPTSYRFQYAPDPEEAPEELHMGVIPAGYKASIRVNREGEDAVAVEPGGETSEIFFCIREGQHGPDFRVCFQDLDSVLLDWTDDVDTLWIEVMAVLEDTQALGEASLEFLDCDPLFLFGVADPTTQKAVERTSGNAVPMLRCAGSIPTIREWFGYLQADPQIDEEFTWVVESFANQELPQPWTSVIGVGSIICYVNNETSESTWKHPFYDYFAQLLDHCRHVTKEEHIKLRINRMLWSYEAECNSNILTQEPLISPRYVREIAEVLKVDVITEPYMVRTMKVFLKAFSLQYRLEAELDTQEVKYCLEIIDNERNRFAISQEILEQEDPSLAIGPNEAGQVYCVECGIVGSCFCPKCRDCFCETCFEKLHMKGNRKLHVPNHLIPCCLCRTLPAKLQCTYTFGSYCHDCYSRKHVKTLPRFLDLKPVKIDYTRDYADSHLEESSGGEKPRRRRTVGHGVHAQLTTKDASQGSGPGGRVLAKGEVDPRKELLESLSRTVPPHTLLGIKWHAFFDRRGSKYFHNFETGESLHRPQQEKLADDWDLLLEETGLTDSVLADDSKKKDELRKLAISKERRMLPPSDKLPLEQSQALAACNAAAEIQKKSILRHV</sequence>
<feature type="domain" description="WW" evidence="15">
    <location>
        <begin position="2002"/>
        <end position="2035"/>
    </location>
</feature>
<dbReference type="Gene3D" id="1.10.490.10">
    <property type="entry name" value="Globins"/>
    <property type="match status" value="8"/>
</dbReference>
<reference evidence="16 17" key="1">
    <citation type="submission" date="2020-04" db="EMBL/GenBank/DDBJ databases">
        <title>Perkinsus olseni comparative genomics.</title>
        <authorList>
            <person name="Bogema D.R."/>
        </authorList>
    </citation>
    <scope>NUCLEOTIDE SEQUENCE [LARGE SCALE GENOMIC DNA]</scope>
    <source>
        <strain evidence="16">ATCC PRA-31</strain>
    </source>
</reference>
<evidence type="ECO:0000259" key="15">
    <source>
        <dbReference type="PROSITE" id="PS50020"/>
    </source>
</evidence>
<dbReference type="InterPro" id="IPR000719">
    <property type="entry name" value="Prot_kinase_dom"/>
</dbReference>
<dbReference type="CDD" id="cd00454">
    <property type="entry name" value="TrHb1_N"/>
    <property type="match status" value="8"/>
</dbReference>
<keyword evidence="6" id="KW-0479">Metal-binding</keyword>
<feature type="domain" description="Protein kinase" evidence="14">
    <location>
        <begin position="1158"/>
        <end position="1450"/>
    </location>
</feature>
<keyword evidence="9" id="KW-0067">ATP-binding</keyword>
<proteinExistence type="predicted"/>
<protein>
    <recommendedName>
        <fullName evidence="1">non-specific serine/threonine protein kinase</fullName>
        <ecNumber evidence="1">2.7.11.1</ecNumber>
    </recommendedName>
</protein>
<keyword evidence="7" id="KW-0547">Nucleotide-binding</keyword>
<dbReference type="PROSITE" id="PS50020">
    <property type="entry name" value="WW_DOMAIN_2"/>
    <property type="match status" value="1"/>
</dbReference>
<keyword evidence="5" id="KW-0808">Transferase</keyword>
<dbReference type="InterPro" id="IPR051131">
    <property type="entry name" value="NEK_Ser/Thr_kinase_NIMA"/>
</dbReference>
<evidence type="ECO:0000259" key="14">
    <source>
        <dbReference type="PROSITE" id="PS50011"/>
    </source>
</evidence>
<dbReference type="InterPro" id="IPR001202">
    <property type="entry name" value="WW_dom"/>
</dbReference>
<dbReference type="GO" id="GO:0019825">
    <property type="term" value="F:oxygen binding"/>
    <property type="evidence" value="ECO:0007669"/>
    <property type="project" value="InterPro"/>
</dbReference>
<dbReference type="GO" id="GO:0046872">
    <property type="term" value="F:metal ion binding"/>
    <property type="evidence" value="ECO:0007669"/>
    <property type="project" value="UniProtKB-KW"/>
</dbReference>
<name>A0A7J6MN99_PEROL</name>
<comment type="caution">
    <text evidence="16">The sequence shown here is derived from an EMBL/GenBank/DDBJ whole genome shotgun (WGS) entry which is preliminary data.</text>
</comment>
<evidence type="ECO:0000256" key="13">
    <source>
        <dbReference type="SAM" id="MobiDB-lite"/>
    </source>
</evidence>
<dbReference type="InterPro" id="IPR009050">
    <property type="entry name" value="Globin-like_sf"/>
</dbReference>
<dbReference type="Pfam" id="PF01152">
    <property type="entry name" value="Bac_globin"/>
    <property type="match status" value="8"/>
</dbReference>
<feature type="region of interest" description="Disordered" evidence="13">
    <location>
        <begin position="1462"/>
        <end position="1632"/>
    </location>
</feature>
<feature type="region of interest" description="Disordered" evidence="13">
    <location>
        <begin position="1654"/>
        <end position="1675"/>
    </location>
</feature>
<keyword evidence="4" id="KW-0349">Heme</keyword>
<dbReference type="InterPro" id="IPR001486">
    <property type="entry name" value="Hemoglobin_trunc"/>
</dbReference>